<accession>A0ACB5TGS8</accession>
<dbReference type="Proteomes" id="UP001165101">
    <property type="component" value="Unassembled WGS sequence"/>
</dbReference>
<keyword evidence="2" id="KW-1185">Reference proteome</keyword>
<evidence type="ECO:0000313" key="1">
    <source>
        <dbReference type="EMBL" id="GME88329.1"/>
    </source>
</evidence>
<comment type="caution">
    <text evidence="1">The sequence shown here is derived from an EMBL/GenBank/DDBJ whole genome shotgun (WGS) entry which is preliminary data.</text>
</comment>
<sequence>MPSIFALASSLKDQGEQLFESKLQEIIKQRDLELIEKEKEEQKKFNGTEVTPESFTNWRNNFRKELKIDQRIHDRFKSIHQGKLTGKEIFEKGLAGVAAEAESGETGHDVDIQSLKKGLEKLNV</sequence>
<protein>
    <submittedName>
        <fullName evidence="1">Unnamed protein product</fullName>
    </submittedName>
</protein>
<dbReference type="EMBL" id="BSXV01000262">
    <property type="protein sequence ID" value="GME88329.1"/>
    <property type="molecule type" value="Genomic_DNA"/>
</dbReference>
<name>A0ACB5TGS8_CANBO</name>
<proteinExistence type="predicted"/>
<evidence type="ECO:0000313" key="2">
    <source>
        <dbReference type="Proteomes" id="UP001165101"/>
    </source>
</evidence>
<organism evidence="1 2">
    <name type="scientific">Candida boidinii</name>
    <name type="common">Yeast</name>
    <dbReference type="NCBI Taxonomy" id="5477"/>
    <lineage>
        <taxon>Eukaryota</taxon>
        <taxon>Fungi</taxon>
        <taxon>Dikarya</taxon>
        <taxon>Ascomycota</taxon>
        <taxon>Saccharomycotina</taxon>
        <taxon>Pichiomycetes</taxon>
        <taxon>Pichiales</taxon>
        <taxon>Pichiaceae</taxon>
        <taxon>Ogataea</taxon>
        <taxon>Ogataea/Candida clade</taxon>
    </lineage>
</organism>
<gene>
    <name evidence="1" type="ORF">Cboi01_000084100</name>
</gene>
<reference evidence="1" key="1">
    <citation type="submission" date="2023-04" db="EMBL/GenBank/DDBJ databases">
        <title>Candida boidinii NBRC 1967.</title>
        <authorList>
            <person name="Ichikawa N."/>
            <person name="Sato H."/>
            <person name="Tonouchi N."/>
        </authorList>
    </citation>
    <scope>NUCLEOTIDE SEQUENCE</scope>
    <source>
        <strain evidence="1">NBRC 1967</strain>
    </source>
</reference>